<sequence>MGNSNSTQNEIPLPQISEGLVRKGMPNTFRIAYDKAFSLRVSCLLFEPGADEPCFVISLPNGWYGEMILHGGPTAQHPPLATVTEEGRDSVHFAVVLPAIESKGIVGRKEIVRYVMTVKKDTFWFGIRVGEGEDRHSEKFEWRHSRGNEIKSVGQASTGWKLVRIGSSMGRAAATEQEVGPKGDGFTKDGKEIVAVWAHGKTFGDIKNMGEVQFLGSGATGEFGIQWSIMAMMSCFCIWLRTSQQSTTMAGV</sequence>
<accession>A0A9P8VV06</accession>
<gene>
    <name evidence="1" type="ORF">B0T10DRAFT_565873</name>
</gene>
<dbReference type="EMBL" id="JAGPYM010000027">
    <property type="protein sequence ID" value="KAH6880101.1"/>
    <property type="molecule type" value="Genomic_DNA"/>
</dbReference>
<name>A0A9P8VV06_9HYPO</name>
<keyword evidence="2" id="KW-1185">Reference proteome</keyword>
<evidence type="ECO:0000313" key="2">
    <source>
        <dbReference type="Proteomes" id="UP000777438"/>
    </source>
</evidence>
<reference evidence="1 2" key="1">
    <citation type="journal article" date="2021" name="Nat. Commun.">
        <title>Genetic determinants of endophytism in the Arabidopsis root mycobiome.</title>
        <authorList>
            <person name="Mesny F."/>
            <person name="Miyauchi S."/>
            <person name="Thiergart T."/>
            <person name="Pickel B."/>
            <person name="Atanasova L."/>
            <person name="Karlsson M."/>
            <person name="Huettel B."/>
            <person name="Barry K.W."/>
            <person name="Haridas S."/>
            <person name="Chen C."/>
            <person name="Bauer D."/>
            <person name="Andreopoulos W."/>
            <person name="Pangilinan J."/>
            <person name="LaButti K."/>
            <person name="Riley R."/>
            <person name="Lipzen A."/>
            <person name="Clum A."/>
            <person name="Drula E."/>
            <person name="Henrissat B."/>
            <person name="Kohler A."/>
            <person name="Grigoriev I.V."/>
            <person name="Martin F.M."/>
            <person name="Hacquard S."/>
        </authorList>
    </citation>
    <scope>NUCLEOTIDE SEQUENCE [LARGE SCALE GENOMIC DNA]</scope>
    <source>
        <strain evidence="1 2">MPI-CAGE-CH-0241</strain>
    </source>
</reference>
<dbReference type="AlphaFoldDB" id="A0A9P8VV06"/>
<dbReference type="Proteomes" id="UP000777438">
    <property type="component" value="Unassembled WGS sequence"/>
</dbReference>
<evidence type="ECO:0000313" key="1">
    <source>
        <dbReference type="EMBL" id="KAH6880101.1"/>
    </source>
</evidence>
<comment type="caution">
    <text evidence="1">The sequence shown here is derived from an EMBL/GenBank/DDBJ whole genome shotgun (WGS) entry which is preliminary data.</text>
</comment>
<proteinExistence type="predicted"/>
<protein>
    <submittedName>
        <fullName evidence="1">Uncharacterized protein</fullName>
    </submittedName>
</protein>
<organism evidence="1 2">
    <name type="scientific">Thelonectria olida</name>
    <dbReference type="NCBI Taxonomy" id="1576542"/>
    <lineage>
        <taxon>Eukaryota</taxon>
        <taxon>Fungi</taxon>
        <taxon>Dikarya</taxon>
        <taxon>Ascomycota</taxon>
        <taxon>Pezizomycotina</taxon>
        <taxon>Sordariomycetes</taxon>
        <taxon>Hypocreomycetidae</taxon>
        <taxon>Hypocreales</taxon>
        <taxon>Nectriaceae</taxon>
        <taxon>Thelonectria</taxon>
    </lineage>
</organism>
<dbReference type="OrthoDB" id="3431997at2759"/>